<dbReference type="GO" id="GO:0003723">
    <property type="term" value="F:RNA binding"/>
    <property type="evidence" value="ECO:0007669"/>
    <property type="project" value="UniProtKB-UniRule"/>
</dbReference>
<dbReference type="InterPro" id="IPR012677">
    <property type="entry name" value="Nucleotide-bd_a/b_plait_sf"/>
</dbReference>
<protein>
    <recommendedName>
        <fullName evidence="3">RRM domain-containing protein</fullName>
    </recommendedName>
</protein>
<keyword evidence="1" id="KW-0694">RNA-binding</keyword>
<dbReference type="InterPro" id="IPR000504">
    <property type="entry name" value="RRM_dom"/>
</dbReference>
<evidence type="ECO:0000313" key="4">
    <source>
        <dbReference type="EMBL" id="SMR62012.1"/>
    </source>
</evidence>
<evidence type="ECO:0000259" key="3">
    <source>
        <dbReference type="PROSITE" id="PS50102"/>
    </source>
</evidence>
<dbReference type="EMBL" id="LT854265">
    <property type="protein sequence ID" value="SMR62012.1"/>
    <property type="molecule type" value="Genomic_DNA"/>
</dbReference>
<accession>A0A2H1H8B6</accession>
<evidence type="ECO:0000313" key="5">
    <source>
        <dbReference type="Proteomes" id="UP000245764"/>
    </source>
</evidence>
<feature type="region of interest" description="Disordered" evidence="2">
    <location>
        <begin position="294"/>
        <end position="327"/>
    </location>
</feature>
<dbReference type="AlphaFoldDB" id="A0A2H1H8B6"/>
<dbReference type="InterPro" id="IPR035979">
    <property type="entry name" value="RBD_domain_sf"/>
</dbReference>
<dbReference type="Pfam" id="PF00076">
    <property type="entry name" value="RRM_1"/>
    <property type="match status" value="1"/>
</dbReference>
<gene>
    <name evidence="4" type="ORF">ZT1E4_G11325</name>
</gene>
<dbReference type="PROSITE" id="PS50102">
    <property type="entry name" value="RRM"/>
    <property type="match status" value="1"/>
</dbReference>
<feature type="domain" description="RRM" evidence="3">
    <location>
        <begin position="148"/>
        <end position="253"/>
    </location>
</feature>
<evidence type="ECO:0000256" key="1">
    <source>
        <dbReference type="PROSITE-ProRule" id="PRU00176"/>
    </source>
</evidence>
<dbReference type="Gene3D" id="3.30.70.330">
    <property type="match status" value="1"/>
</dbReference>
<organism evidence="4 5">
    <name type="scientific">Zymoseptoria tritici ST99CH_1E4</name>
    <dbReference type="NCBI Taxonomy" id="1276532"/>
    <lineage>
        <taxon>Eukaryota</taxon>
        <taxon>Fungi</taxon>
        <taxon>Dikarya</taxon>
        <taxon>Ascomycota</taxon>
        <taxon>Pezizomycotina</taxon>
        <taxon>Dothideomycetes</taxon>
        <taxon>Dothideomycetidae</taxon>
        <taxon>Mycosphaerellales</taxon>
        <taxon>Mycosphaerellaceae</taxon>
        <taxon>Zymoseptoria</taxon>
    </lineage>
</organism>
<dbReference type="SUPFAM" id="SSF54928">
    <property type="entry name" value="RNA-binding domain, RBD"/>
    <property type="match status" value="1"/>
</dbReference>
<feature type="compositionally biased region" description="Basic and acidic residues" evidence="2">
    <location>
        <begin position="79"/>
        <end position="99"/>
    </location>
</feature>
<reference evidence="5" key="1">
    <citation type="submission" date="2017-05" db="EMBL/GenBank/DDBJ databases">
        <authorList>
            <person name="Song R."/>
            <person name="Chenine A.L."/>
            <person name="Ruprecht R.M."/>
        </authorList>
    </citation>
    <scope>NUCLEOTIDE SEQUENCE [LARGE SCALE GENOMIC DNA]</scope>
</reference>
<sequence length="444" mass="50283">MVDLDARRAGTTTTPELQLLCIPTIHPQHHIRTLQYPAMDYDDTSGFNIRGRAHQNNTERSSSPARRDQYRRSRSPRGYQDRGGYRGRYQDDDYRRSDHGGYAGRQQSYRRRDDRDDTVVERPPTPEEWPPASMNGDSDVATSGQPLQFLLIRDLKPNVTSAILSKGLEKLYRDEFQAGVQEKLQINSNLGATPGSLKRVFIVRERGTSRSLQFGFAEFHSKVDATAALAKFDERKAPLTIASKNIQVNLPHAGIFVPADPSDREAFELRQGDFRKYRAPGYFADAFYVNREPPYRSPSPVREQPVKPEKKQTTTSLEVKGSTDRQTANPVPVLALAAGRWQKSGEQLRRDLPRPATETDAPADNQAGPAERESYAYFGDKVTKGGERQAYCFICEKTWGGEKEGLWQHLSDQGHAEQIEKEAQRQRARRRMDFAGVVGETLRL</sequence>
<proteinExistence type="predicted"/>
<feature type="compositionally biased region" description="Basic and acidic residues" evidence="2">
    <location>
        <begin position="110"/>
        <end position="120"/>
    </location>
</feature>
<name>A0A2H1H8B6_ZYMTR</name>
<feature type="region of interest" description="Disordered" evidence="2">
    <location>
        <begin position="340"/>
        <end position="372"/>
    </location>
</feature>
<feature type="region of interest" description="Disordered" evidence="2">
    <location>
        <begin position="45"/>
        <end position="139"/>
    </location>
</feature>
<dbReference type="Proteomes" id="UP000245764">
    <property type="component" value="Chromosome 13"/>
</dbReference>
<evidence type="ECO:0000256" key="2">
    <source>
        <dbReference type="SAM" id="MobiDB-lite"/>
    </source>
</evidence>